<dbReference type="Proteomes" id="UP000003009">
    <property type="component" value="Unassembled WGS sequence"/>
</dbReference>
<comment type="caution">
    <text evidence="1">The sequence shown here is derived from an EMBL/GenBank/DDBJ whole genome shotgun (WGS) entry which is preliminary data.</text>
</comment>
<evidence type="ECO:0000313" key="1">
    <source>
        <dbReference type="EMBL" id="EEP69613.1"/>
    </source>
</evidence>
<organism evidence="1 2">
    <name type="scientific">Kingella oralis ATCC 51147</name>
    <dbReference type="NCBI Taxonomy" id="629741"/>
    <lineage>
        <taxon>Bacteria</taxon>
        <taxon>Pseudomonadati</taxon>
        <taxon>Pseudomonadota</taxon>
        <taxon>Betaproteobacteria</taxon>
        <taxon>Neisseriales</taxon>
        <taxon>Neisseriaceae</taxon>
        <taxon>Kingella</taxon>
    </lineage>
</organism>
<protein>
    <submittedName>
        <fullName evidence="1">Uncharacterized protein</fullName>
    </submittedName>
</protein>
<gene>
    <name evidence="1" type="ORF">GCWU000324_00090</name>
</gene>
<reference evidence="1" key="1">
    <citation type="submission" date="2009-04" db="EMBL/GenBank/DDBJ databases">
        <authorList>
            <person name="Weinstock G."/>
            <person name="Sodergren E."/>
            <person name="Clifton S."/>
            <person name="Fulton L."/>
            <person name="Fulton B."/>
            <person name="Courtney L."/>
            <person name="Fronick C."/>
            <person name="Harrison M."/>
            <person name="Strong C."/>
            <person name="Farmer C."/>
            <person name="Delahaunty K."/>
            <person name="Markovic C."/>
            <person name="Hall O."/>
            <person name="Minx P."/>
            <person name="Tomlinson C."/>
            <person name="Mitreva M."/>
            <person name="Nelson J."/>
            <person name="Hou S."/>
            <person name="Wollam A."/>
            <person name="Pepin K.H."/>
            <person name="Johnson M."/>
            <person name="Bhonagiri V."/>
            <person name="Nash W.E."/>
            <person name="Warren W."/>
            <person name="Chinwalla A."/>
            <person name="Mardis E.R."/>
            <person name="Wilson R.K."/>
        </authorList>
    </citation>
    <scope>NUCLEOTIDE SEQUENCE [LARGE SCALE GENOMIC DNA]</scope>
    <source>
        <strain evidence="1">ATCC 51147</strain>
    </source>
</reference>
<dbReference type="AlphaFoldDB" id="C4GEK3"/>
<dbReference type="HOGENOM" id="CLU_2734661_0_0_4"/>
<name>C4GEK3_9NEIS</name>
<sequence length="71" mass="7634">MRQPENGKLVFRLLLVLETACVAVDASYGIRATACYTMQAALAQTPCVLGGWFSGCPNTVCNAVRRQPETA</sequence>
<proteinExistence type="predicted"/>
<evidence type="ECO:0000313" key="2">
    <source>
        <dbReference type="Proteomes" id="UP000003009"/>
    </source>
</evidence>
<dbReference type="STRING" id="629741.GCWU000324_00090"/>
<dbReference type="EMBL" id="ACJW02000001">
    <property type="protein sequence ID" value="EEP69613.1"/>
    <property type="molecule type" value="Genomic_DNA"/>
</dbReference>
<accession>C4GEK3</accession>
<keyword evidence="2" id="KW-1185">Reference proteome</keyword>